<dbReference type="GO" id="GO:0016747">
    <property type="term" value="F:acyltransferase activity, transferring groups other than amino-acyl groups"/>
    <property type="evidence" value="ECO:0007669"/>
    <property type="project" value="InterPro"/>
</dbReference>
<dbReference type="InterPro" id="IPR050832">
    <property type="entry name" value="Bact_Acetyltransf"/>
</dbReference>
<organism evidence="4 5">
    <name type="scientific">Deinococcus irradiatisoli</name>
    <dbReference type="NCBI Taxonomy" id="2202254"/>
    <lineage>
        <taxon>Bacteria</taxon>
        <taxon>Thermotogati</taxon>
        <taxon>Deinococcota</taxon>
        <taxon>Deinococci</taxon>
        <taxon>Deinococcales</taxon>
        <taxon>Deinococcaceae</taxon>
        <taxon>Deinococcus</taxon>
    </lineage>
</organism>
<dbReference type="Gene3D" id="3.40.630.30">
    <property type="match status" value="1"/>
</dbReference>
<dbReference type="InterPro" id="IPR016181">
    <property type="entry name" value="Acyl_CoA_acyltransferase"/>
</dbReference>
<dbReference type="Pfam" id="PF00583">
    <property type="entry name" value="Acetyltransf_1"/>
    <property type="match status" value="1"/>
</dbReference>
<protein>
    <submittedName>
        <fullName evidence="4">GNAT family N-acetyltransferase</fullName>
    </submittedName>
</protein>
<dbReference type="SUPFAM" id="SSF55729">
    <property type="entry name" value="Acyl-CoA N-acyltransferases (Nat)"/>
    <property type="match status" value="1"/>
</dbReference>
<dbReference type="InterPro" id="IPR000182">
    <property type="entry name" value="GNAT_dom"/>
</dbReference>
<evidence type="ECO:0000256" key="2">
    <source>
        <dbReference type="ARBA" id="ARBA00023315"/>
    </source>
</evidence>
<proteinExistence type="predicted"/>
<sequence>MPVLIRLLEPHDAPAYRKLRLRALTEDPAAFLSDAEGYAAVTVADEAERLKPSDQRLTLGAFVGGEVVGMAGLFRHTRAKQAHRGEVVGFYVAPEQRGQGVAQALLKQLIMQARTLTGLELLGLGVSETQLAAQQVYHKLGFEVWGVQPDALRLGEQVLAELHMQLRL</sequence>
<keyword evidence="5" id="KW-1185">Reference proteome</keyword>
<name>A0A2Z3JPV8_9DEIO</name>
<keyword evidence="1 4" id="KW-0808">Transferase</keyword>
<evidence type="ECO:0000259" key="3">
    <source>
        <dbReference type="PROSITE" id="PS51186"/>
    </source>
</evidence>
<dbReference type="CDD" id="cd04301">
    <property type="entry name" value="NAT_SF"/>
    <property type="match status" value="1"/>
</dbReference>
<evidence type="ECO:0000313" key="4">
    <source>
        <dbReference type="EMBL" id="AWN23508.1"/>
    </source>
</evidence>
<dbReference type="OrthoDB" id="9799092at2"/>
<dbReference type="RefSeq" id="WP_109827236.1">
    <property type="nucleotide sequence ID" value="NZ_CP029494.1"/>
</dbReference>
<dbReference type="KEGG" id="dez:DKM44_09960"/>
<feature type="domain" description="N-acetyltransferase" evidence="3">
    <location>
        <begin position="3"/>
        <end position="168"/>
    </location>
</feature>
<dbReference type="EMBL" id="CP029494">
    <property type="protein sequence ID" value="AWN23508.1"/>
    <property type="molecule type" value="Genomic_DNA"/>
</dbReference>
<gene>
    <name evidence="4" type="ORF">DKM44_09960</name>
</gene>
<reference evidence="4 5" key="1">
    <citation type="submission" date="2018-05" db="EMBL/GenBank/DDBJ databases">
        <title>Complete Genome Sequence of Deinococcus sp. strain 17bor-2.</title>
        <authorList>
            <person name="Srinivasan S."/>
        </authorList>
    </citation>
    <scope>NUCLEOTIDE SEQUENCE [LARGE SCALE GENOMIC DNA]</scope>
    <source>
        <strain evidence="4 5">17bor-2</strain>
    </source>
</reference>
<evidence type="ECO:0000256" key="1">
    <source>
        <dbReference type="ARBA" id="ARBA00022679"/>
    </source>
</evidence>
<keyword evidence="2" id="KW-0012">Acyltransferase</keyword>
<dbReference type="PROSITE" id="PS51186">
    <property type="entry name" value="GNAT"/>
    <property type="match status" value="1"/>
</dbReference>
<dbReference type="Proteomes" id="UP000245368">
    <property type="component" value="Chromosome"/>
</dbReference>
<dbReference type="PANTHER" id="PTHR43877">
    <property type="entry name" value="AMINOALKYLPHOSPHONATE N-ACETYLTRANSFERASE-RELATED-RELATED"/>
    <property type="match status" value="1"/>
</dbReference>
<accession>A0A2Z3JPV8</accession>
<dbReference type="AlphaFoldDB" id="A0A2Z3JPV8"/>
<evidence type="ECO:0000313" key="5">
    <source>
        <dbReference type="Proteomes" id="UP000245368"/>
    </source>
</evidence>